<dbReference type="PANTHER" id="PTHR46648:SF1">
    <property type="entry name" value="ADENOSINE 5'-MONOPHOSPHORAMIDASE HNT1"/>
    <property type="match status" value="1"/>
</dbReference>
<comment type="caution">
    <text evidence="5">The sequence shown here is derived from an EMBL/GenBank/DDBJ whole genome shotgun (WGS) entry which is preliminary data.</text>
</comment>
<dbReference type="GO" id="GO:0009117">
    <property type="term" value="P:nucleotide metabolic process"/>
    <property type="evidence" value="ECO:0007669"/>
    <property type="project" value="TreeGrafter"/>
</dbReference>
<dbReference type="RefSeq" id="WP_107865164.1">
    <property type="nucleotide sequence ID" value="NZ_QAON01000004.1"/>
</dbReference>
<dbReference type="PANTHER" id="PTHR46648">
    <property type="entry name" value="HIT FAMILY PROTEIN 1"/>
    <property type="match status" value="1"/>
</dbReference>
<dbReference type="PRINTS" id="PR00332">
    <property type="entry name" value="HISTRIAD"/>
</dbReference>
<dbReference type="EMBL" id="QAON01000004">
    <property type="protein sequence ID" value="PTQ90170.1"/>
    <property type="molecule type" value="Genomic_DNA"/>
</dbReference>
<dbReference type="GO" id="GO:0003824">
    <property type="term" value="F:catalytic activity"/>
    <property type="evidence" value="ECO:0007669"/>
    <property type="project" value="InterPro"/>
</dbReference>
<organism evidence="5 6">
    <name type="scientific">Agitococcus lubricus</name>
    <dbReference type="NCBI Taxonomy" id="1077255"/>
    <lineage>
        <taxon>Bacteria</taxon>
        <taxon>Pseudomonadati</taxon>
        <taxon>Pseudomonadota</taxon>
        <taxon>Gammaproteobacteria</taxon>
        <taxon>Moraxellales</taxon>
        <taxon>Moraxellaceae</taxon>
        <taxon>Agitococcus</taxon>
    </lineage>
</organism>
<feature type="active site" description="Tele-AMP-histidine intermediate" evidence="1">
    <location>
        <position position="98"/>
    </location>
</feature>
<reference evidence="5 6" key="1">
    <citation type="submission" date="2018-04" db="EMBL/GenBank/DDBJ databases">
        <title>Genomic Encyclopedia of Archaeal and Bacterial Type Strains, Phase II (KMG-II): from individual species to whole genera.</title>
        <authorList>
            <person name="Goeker M."/>
        </authorList>
    </citation>
    <scope>NUCLEOTIDE SEQUENCE [LARGE SCALE GENOMIC DNA]</scope>
    <source>
        <strain evidence="5 6">DSM 5822</strain>
    </source>
</reference>
<proteinExistence type="predicted"/>
<dbReference type="InterPro" id="IPR001310">
    <property type="entry name" value="Histidine_triad_HIT"/>
</dbReference>
<evidence type="ECO:0000259" key="4">
    <source>
        <dbReference type="PROSITE" id="PS51084"/>
    </source>
</evidence>
<dbReference type="AlphaFoldDB" id="A0A2T5J1A9"/>
<dbReference type="InterPro" id="IPR036265">
    <property type="entry name" value="HIT-like_sf"/>
</dbReference>
<evidence type="ECO:0000256" key="1">
    <source>
        <dbReference type="PIRSR" id="PIRSR601310-1"/>
    </source>
</evidence>
<dbReference type="OrthoDB" id="9784774at2"/>
<evidence type="ECO:0000313" key="6">
    <source>
        <dbReference type="Proteomes" id="UP000244223"/>
    </source>
</evidence>
<dbReference type="Proteomes" id="UP000244223">
    <property type="component" value="Unassembled WGS sequence"/>
</dbReference>
<dbReference type="Pfam" id="PF01230">
    <property type="entry name" value="HIT"/>
    <property type="match status" value="1"/>
</dbReference>
<dbReference type="PROSITE" id="PS51084">
    <property type="entry name" value="HIT_2"/>
    <property type="match status" value="1"/>
</dbReference>
<evidence type="ECO:0000256" key="3">
    <source>
        <dbReference type="PROSITE-ProRule" id="PRU00464"/>
    </source>
</evidence>
<feature type="short sequence motif" description="Histidine triad motif" evidence="2 3">
    <location>
        <begin position="96"/>
        <end position="100"/>
    </location>
</feature>
<sequence>MPTIFEKIIAGQAPCHKIAETNLALAFLDIRPLSKGHTLVIPKRHSLDLLAIEQHDLFAVMDLAQQVAKRQMTVLAADGITVWQHNRKAGGQDVFHFHTHVIPRWNGKKLNRPAPLATQQELAALAQLLQF</sequence>
<dbReference type="SUPFAM" id="SSF54197">
    <property type="entry name" value="HIT-like"/>
    <property type="match status" value="1"/>
</dbReference>
<dbReference type="InterPro" id="IPR011146">
    <property type="entry name" value="HIT-like"/>
</dbReference>
<protein>
    <submittedName>
        <fullName evidence="5">Histidine triad (HIT) family protein</fullName>
    </submittedName>
</protein>
<gene>
    <name evidence="5" type="ORF">C8N29_104215</name>
</gene>
<evidence type="ECO:0000256" key="2">
    <source>
        <dbReference type="PIRSR" id="PIRSR601310-3"/>
    </source>
</evidence>
<name>A0A2T5J1A9_9GAMM</name>
<accession>A0A2T5J1A9</accession>
<feature type="domain" description="HIT" evidence="4">
    <location>
        <begin position="4"/>
        <end position="111"/>
    </location>
</feature>
<dbReference type="Gene3D" id="3.30.428.10">
    <property type="entry name" value="HIT-like"/>
    <property type="match status" value="1"/>
</dbReference>
<keyword evidence="6" id="KW-1185">Reference proteome</keyword>
<evidence type="ECO:0000313" key="5">
    <source>
        <dbReference type="EMBL" id="PTQ90170.1"/>
    </source>
</evidence>